<dbReference type="EMBL" id="JAMKPW020000004">
    <property type="protein sequence ID" value="KAK8219309.1"/>
    <property type="molecule type" value="Genomic_DNA"/>
</dbReference>
<organism evidence="1 2">
    <name type="scientific">Zalaria obscura</name>
    <dbReference type="NCBI Taxonomy" id="2024903"/>
    <lineage>
        <taxon>Eukaryota</taxon>
        <taxon>Fungi</taxon>
        <taxon>Dikarya</taxon>
        <taxon>Ascomycota</taxon>
        <taxon>Pezizomycotina</taxon>
        <taxon>Dothideomycetes</taxon>
        <taxon>Dothideomycetidae</taxon>
        <taxon>Dothideales</taxon>
        <taxon>Zalariaceae</taxon>
        <taxon>Zalaria</taxon>
    </lineage>
</organism>
<comment type="caution">
    <text evidence="1">The sequence shown here is derived from an EMBL/GenBank/DDBJ whole genome shotgun (WGS) entry which is preliminary data.</text>
</comment>
<gene>
    <name evidence="1" type="ORF">M8818_001043</name>
</gene>
<dbReference type="Proteomes" id="UP001320706">
    <property type="component" value="Unassembled WGS sequence"/>
</dbReference>
<name>A0ACC3SPJ2_9PEZI</name>
<reference evidence="1" key="1">
    <citation type="submission" date="2024-02" db="EMBL/GenBank/DDBJ databases">
        <title>Metagenome Assembled Genome of Zalaria obscura JY119.</title>
        <authorList>
            <person name="Vighnesh L."/>
            <person name="Jagadeeshwari U."/>
            <person name="Venkata Ramana C."/>
            <person name="Sasikala C."/>
        </authorList>
    </citation>
    <scope>NUCLEOTIDE SEQUENCE</scope>
    <source>
        <strain evidence="1">JY119</strain>
    </source>
</reference>
<accession>A0ACC3SPJ2</accession>
<evidence type="ECO:0000313" key="1">
    <source>
        <dbReference type="EMBL" id="KAK8219309.1"/>
    </source>
</evidence>
<proteinExistence type="predicted"/>
<keyword evidence="2" id="KW-1185">Reference proteome</keyword>
<sequence length="1410" mass="152598">MALKPTPSCSPRLPVEPATARNSQGNVILFEPSTSEHLPSRTIFDPITAIAPSADCRTFAIGYLNGSILVATLQPSFTIQHTLTTSKAPSRIVGLAWHGASSKQKSDMLATQTSDGDLRVWSIPKNATGESPNIIRVLNRPESPGLGPCWFAWSKNGRIVQHFDGETRAWDVRTKKVTYESVPTIDGVIGIANYGPTATLFTLGRNHTVQQCDINPGNVPMQVGTVQHVPANTPPSPPNSIEEQKNPYSALPTAVSTVASALPLYLESESENEASALSPLEKIAREMDQLDSERRDMVGPLSPTSSRASSVSSRSSGGGRRAPSYRYDRPPSSRASELSQNEGTEFSFGQSLRPDRQSMSIRSTSSYAPSNYRASNLRKEVIRSPEEQRQVQLMDLFVFTKARLFEVPFRTPQYGQGARTAEILRREMLSVVFGWHDDIESLKEQVLGPALWSPPLSPPSATGSSRMTAKNAALKLITTFGDKGAPVQNRNEDATPMQRLGVGVTPIAQSALSPGGVQPWLQTKERKEREPSTARTATPGAYGRKRFPSRSDVDRSRAPSETPMTAARSFALFKPADPSTSESDAQENVSRKSSMSSKSSVASSSSRVRRKLHDPDYLPSPAQGVFARLREDSRTRNGSRERKPDGLTLQVLDTAFIHSAVTPGLSTATTESGMSSVSGYTSRSDKFGPAIDPYISSLEQAKLQRKKERAESRTRAGSRPRTRNESRGRKDVRYIKPAKRSPSSPVPMSPDEVFAATQAAASKQEERQRQTSPERNNRPSSRAASRAASRAPSPDRLRPGGRGRSQQRKAGSTARSPSSPLPMSPEMGMQREDDETQSDGQRVRIRQRSASQQPRDQSVRKERSPSRNRQMRSSSRRPSNAEGLGMNMPNPSVESVTEESEVSPGRPRRFGLTRKELAAKELEDRRLSLARRPSAPSIPLPGQQSAGRPPMQPRYHTELGESPQSFLPPLSGGSTISRSQTVDPENMVRFMKTTGTSTPSAPIGLPATPRAMKHPRYMSTDPNEREGIPAVPPIPTDLPQLTATVFGQSGVQGASPEDDLGPLLPSTVFGGRPSAPARSASAPPEKAFGGLPSHPAYKPALPSSGRRGSASRHARKSSASEQHLLPSMPQHSPPPVTASIDETLHDNQVVIIEDPELAPMILPELQHLAGPPPPPPPPTMFSNPTNSSGVINIAIEEEPEPLVIDVDTLPTLPATSFPTLPTAPPVERATTTSPSMHRRGRNSVTSVSEGLGSRFPGVKDRMRSTSRSRAKSPPMPDWRPYETVLPSVPNPSSSQPQHNSHGHGHGHARRESLSRAKSPYEASLSSASAASLSSHSASNSLSDNQMQMQIPPPPPPLGAHGVAMEKVIPPERSQSAMGAAMGGYRHPKEVRANMPPELLGRGVYQPGSMI</sequence>
<protein>
    <submittedName>
        <fullName evidence="1">Uncharacterized protein</fullName>
    </submittedName>
</protein>
<evidence type="ECO:0000313" key="2">
    <source>
        <dbReference type="Proteomes" id="UP001320706"/>
    </source>
</evidence>